<keyword evidence="2" id="KW-0677">Repeat</keyword>
<keyword evidence="1" id="KW-0479">Metal-binding</keyword>
<organism evidence="8 9">
    <name type="scientific">Popillia japonica</name>
    <name type="common">Japanese beetle</name>
    <dbReference type="NCBI Taxonomy" id="7064"/>
    <lineage>
        <taxon>Eukaryota</taxon>
        <taxon>Metazoa</taxon>
        <taxon>Ecdysozoa</taxon>
        <taxon>Arthropoda</taxon>
        <taxon>Hexapoda</taxon>
        <taxon>Insecta</taxon>
        <taxon>Pterygota</taxon>
        <taxon>Neoptera</taxon>
        <taxon>Endopterygota</taxon>
        <taxon>Coleoptera</taxon>
        <taxon>Polyphaga</taxon>
        <taxon>Scarabaeiformia</taxon>
        <taxon>Scarabaeidae</taxon>
        <taxon>Rutelinae</taxon>
        <taxon>Popillia</taxon>
    </lineage>
</organism>
<dbReference type="FunFam" id="3.30.160.60:FF:000100">
    <property type="entry name" value="Zinc finger 45-like"/>
    <property type="match status" value="1"/>
</dbReference>
<feature type="domain" description="C2H2-type" evidence="7">
    <location>
        <begin position="328"/>
        <end position="355"/>
    </location>
</feature>
<gene>
    <name evidence="8" type="ORF">QE152_g848</name>
</gene>
<evidence type="ECO:0000256" key="1">
    <source>
        <dbReference type="ARBA" id="ARBA00022723"/>
    </source>
</evidence>
<dbReference type="SUPFAM" id="SSF57667">
    <property type="entry name" value="beta-beta-alpha zinc fingers"/>
    <property type="match status" value="5"/>
</dbReference>
<feature type="domain" description="C2H2-type" evidence="7">
    <location>
        <begin position="298"/>
        <end position="325"/>
    </location>
</feature>
<keyword evidence="9" id="KW-1185">Reference proteome</keyword>
<keyword evidence="4" id="KW-0862">Zinc</keyword>
<dbReference type="PANTHER" id="PTHR24379:SF125">
    <property type="entry name" value="C2H2-TYPE DOMAIN-CONTAINING PROTEIN"/>
    <property type="match status" value="1"/>
</dbReference>
<evidence type="ECO:0000256" key="4">
    <source>
        <dbReference type="ARBA" id="ARBA00022833"/>
    </source>
</evidence>
<dbReference type="InterPro" id="IPR013087">
    <property type="entry name" value="Znf_C2H2_type"/>
</dbReference>
<dbReference type="FunFam" id="3.30.160.60:FF:000110">
    <property type="entry name" value="Zinc finger protein-like"/>
    <property type="match status" value="1"/>
</dbReference>
<dbReference type="PANTHER" id="PTHR24379">
    <property type="entry name" value="KRAB AND ZINC FINGER DOMAIN-CONTAINING"/>
    <property type="match status" value="1"/>
</dbReference>
<evidence type="ECO:0000259" key="7">
    <source>
        <dbReference type="PROSITE" id="PS50157"/>
    </source>
</evidence>
<feature type="domain" description="C2H2-type" evidence="7">
    <location>
        <begin position="394"/>
        <end position="417"/>
    </location>
</feature>
<dbReference type="GO" id="GO:0048598">
    <property type="term" value="P:embryonic morphogenesis"/>
    <property type="evidence" value="ECO:0007669"/>
    <property type="project" value="UniProtKB-ARBA"/>
</dbReference>
<evidence type="ECO:0000313" key="9">
    <source>
        <dbReference type="Proteomes" id="UP001458880"/>
    </source>
</evidence>
<comment type="caution">
    <text evidence="8">The sequence shown here is derived from an EMBL/GenBank/DDBJ whole genome shotgun (WGS) entry which is preliminary data.</text>
</comment>
<feature type="domain" description="C2H2-type" evidence="7">
    <location>
        <begin position="270"/>
        <end position="297"/>
    </location>
</feature>
<dbReference type="FunFam" id="3.30.160.60:FF:000446">
    <property type="entry name" value="Zinc finger protein"/>
    <property type="match status" value="1"/>
</dbReference>
<dbReference type="InterPro" id="IPR012934">
    <property type="entry name" value="Znf_AD"/>
</dbReference>
<name>A0AAW1NAL9_POPJA</name>
<dbReference type="Proteomes" id="UP001458880">
    <property type="component" value="Unassembled WGS sequence"/>
</dbReference>
<dbReference type="EMBL" id="JASPKY010000004">
    <property type="protein sequence ID" value="KAK9754886.1"/>
    <property type="molecule type" value="Genomic_DNA"/>
</dbReference>
<dbReference type="SUPFAM" id="SSF57716">
    <property type="entry name" value="Glucocorticoid receptor-like (DNA-binding domain)"/>
    <property type="match status" value="1"/>
</dbReference>
<dbReference type="Pfam" id="PF00096">
    <property type="entry name" value="zf-C2H2"/>
    <property type="match status" value="2"/>
</dbReference>
<dbReference type="PROSITE" id="PS50157">
    <property type="entry name" value="ZINC_FINGER_C2H2_2"/>
    <property type="match status" value="6"/>
</dbReference>
<accession>A0AAW1NAL9</accession>
<dbReference type="FunFam" id="3.30.160.60:FF:000624">
    <property type="entry name" value="zinc finger protein 697"/>
    <property type="match status" value="1"/>
</dbReference>
<dbReference type="GO" id="GO:0005634">
    <property type="term" value="C:nucleus"/>
    <property type="evidence" value="ECO:0007669"/>
    <property type="project" value="InterPro"/>
</dbReference>
<dbReference type="Pfam" id="PF07776">
    <property type="entry name" value="zf-AD"/>
    <property type="match status" value="1"/>
</dbReference>
<dbReference type="InterPro" id="IPR036236">
    <property type="entry name" value="Znf_C2H2_sf"/>
</dbReference>
<sequence length="524" mass="61249">MRSVFSKLDQTEILEPEVIYLSDVLKRITTIPVEETDGYPQLLCLNCIILIHAAYKFQIQFDNSYALIQEYLASIKKDGTQAIHNLESDDDNDLLFISSNETFSSSSKHQNHSTSEADQNRTLSKRKSNYKRSRHVRKVKEGKVSDGTLESQIKQEVTRTFPCPVCTKEFSALELREHAHLHPVCTKEFSALELREHAHLHKALKKYLSIPDNKKIRANVRFYANNIKENTVISIHNQKEKMHKCAMCNEEFSALDLRVHLNTHRNQKEYKCDQCERIFRKMNHLNTHRVKHLKEFPFKCEQCGKGFVIKTNYECHMLTHNANQELPYECSQCLRRFYNPEHLNRHMVLHTENISYSVKYKVCKCYHCLKTFKDRDELKSHHCVPIQETRKIKYPCKDCGKVFKNSAALYNHTRNIHRLNGAKVLCSVCGVHVANIYNHMMRHTGEKPYQCTQCGKRFIGKPHGKRFIGKPQLKQHLLVHSGLKPFVHERIHKGDKCHICTICNKGFLEKSYLKKHMNVHAKVV</sequence>
<feature type="compositionally biased region" description="Low complexity" evidence="6">
    <location>
        <begin position="104"/>
        <end position="114"/>
    </location>
</feature>
<dbReference type="SMART" id="SM00355">
    <property type="entry name" value="ZnF_C2H2"/>
    <property type="match status" value="9"/>
</dbReference>
<evidence type="ECO:0000256" key="5">
    <source>
        <dbReference type="PROSITE-ProRule" id="PRU00042"/>
    </source>
</evidence>
<evidence type="ECO:0000256" key="2">
    <source>
        <dbReference type="ARBA" id="ARBA00022737"/>
    </source>
</evidence>
<dbReference type="PROSITE" id="PS00028">
    <property type="entry name" value="ZINC_FINGER_C2H2_1"/>
    <property type="match status" value="5"/>
</dbReference>
<evidence type="ECO:0000256" key="3">
    <source>
        <dbReference type="ARBA" id="ARBA00022771"/>
    </source>
</evidence>
<proteinExistence type="predicted"/>
<protein>
    <submittedName>
        <fullName evidence="8">Zinc finger, C2H2 type</fullName>
    </submittedName>
</protein>
<dbReference type="GO" id="GO:0008270">
    <property type="term" value="F:zinc ion binding"/>
    <property type="evidence" value="ECO:0007669"/>
    <property type="project" value="UniProtKB-KW"/>
</dbReference>
<feature type="region of interest" description="Disordered" evidence="6">
    <location>
        <begin position="104"/>
        <end position="144"/>
    </location>
</feature>
<reference evidence="8 9" key="1">
    <citation type="journal article" date="2024" name="BMC Genomics">
        <title>De novo assembly and annotation of Popillia japonica's genome with initial clues to its potential as an invasive pest.</title>
        <authorList>
            <person name="Cucini C."/>
            <person name="Boschi S."/>
            <person name="Funari R."/>
            <person name="Cardaioli E."/>
            <person name="Iannotti N."/>
            <person name="Marturano G."/>
            <person name="Paoli F."/>
            <person name="Bruttini M."/>
            <person name="Carapelli A."/>
            <person name="Frati F."/>
            <person name="Nardi F."/>
        </authorList>
    </citation>
    <scope>NUCLEOTIDE SEQUENCE [LARGE SCALE GENOMIC DNA]</scope>
    <source>
        <strain evidence="8">DMR45628</strain>
    </source>
</reference>
<dbReference type="Gene3D" id="3.30.160.60">
    <property type="entry name" value="Classic Zinc Finger"/>
    <property type="match status" value="6"/>
</dbReference>
<feature type="domain" description="C2H2-type" evidence="7">
    <location>
        <begin position="449"/>
        <end position="485"/>
    </location>
</feature>
<dbReference type="AlphaFoldDB" id="A0AAW1NAL9"/>
<evidence type="ECO:0000313" key="8">
    <source>
        <dbReference type="EMBL" id="KAK9754886.1"/>
    </source>
</evidence>
<keyword evidence="3 5" id="KW-0863">Zinc-finger</keyword>
<feature type="compositionally biased region" description="Basic residues" evidence="6">
    <location>
        <begin position="123"/>
        <end position="138"/>
    </location>
</feature>
<feature type="domain" description="C2H2-type" evidence="7">
    <location>
        <begin position="498"/>
        <end position="521"/>
    </location>
</feature>
<evidence type="ECO:0000256" key="6">
    <source>
        <dbReference type="SAM" id="MobiDB-lite"/>
    </source>
</evidence>